<dbReference type="RefSeq" id="WP_187057229.1">
    <property type="nucleotide sequence ID" value="NZ_CP060412.1"/>
</dbReference>
<evidence type="ECO:0000313" key="1">
    <source>
        <dbReference type="EMBL" id="QNK01770.1"/>
    </source>
</evidence>
<dbReference type="SUPFAM" id="SSF88946">
    <property type="entry name" value="Sigma2 domain of RNA polymerase sigma factors"/>
    <property type="match status" value="1"/>
</dbReference>
<gene>
    <name evidence="1" type="ORF">H8F01_00890</name>
</gene>
<dbReference type="Gene3D" id="1.10.1740.10">
    <property type="match status" value="1"/>
</dbReference>
<dbReference type="GO" id="GO:0006352">
    <property type="term" value="P:DNA-templated transcription initiation"/>
    <property type="evidence" value="ECO:0007669"/>
    <property type="project" value="InterPro"/>
</dbReference>
<dbReference type="EMBL" id="CP060412">
    <property type="protein sequence ID" value="QNK01770.1"/>
    <property type="molecule type" value="Genomic_DNA"/>
</dbReference>
<protein>
    <submittedName>
        <fullName evidence="1">Uncharacterized protein</fullName>
    </submittedName>
</protein>
<dbReference type="Proteomes" id="UP000515873">
    <property type="component" value="Chromosome"/>
</dbReference>
<proteinExistence type="predicted"/>
<dbReference type="AlphaFoldDB" id="A0A7G8Q4R2"/>
<dbReference type="InterPro" id="IPR013325">
    <property type="entry name" value="RNA_pol_sigma_r2"/>
</dbReference>
<dbReference type="KEGG" id="dtl:H8F01_00890"/>
<name>A0A7G8Q4R2_9GAMM</name>
<keyword evidence="2" id="KW-1185">Reference proteome</keyword>
<accession>A0A7G8Q4R2</accession>
<evidence type="ECO:0000313" key="2">
    <source>
        <dbReference type="Proteomes" id="UP000515873"/>
    </source>
</evidence>
<organism evidence="1 2">
    <name type="scientific">Dyella telluris</name>
    <dbReference type="NCBI Taxonomy" id="2763498"/>
    <lineage>
        <taxon>Bacteria</taxon>
        <taxon>Pseudomonadati</taxon>
        <taxon>Pseudomonadota</taxon>
        <taxon>Gammaproteobacteria</taxon>
        <taxon>Lysobacterales</taxon>
        <taxon>Rhodanobacteraceae</taxon>
        <taxon>Dyella</taxon>
    </lineage>
</organism>
<dbReference type="GO" id="GO:0003700">
    <property type="term" value="F:DNA-binding transcription factor activity"/>
    <property type="evidence" value="ECO:0007669"/>
    <property type="project" value="InterPro"/>
</dbReference>
<sequence length="227" mass="25999">MTEQTNVQATSEVWVRKTHHSEKRTVEQYYPLINKLANKFMVRVMATGAPYDLDDIEQELALTFVRCDQSYDDEKGASFINFFIQASWKNLQRLVTRDEQAVLHGSVLHPDQRADDEEGESLWAVIASDELTPEELVTYADSTDKLVKALSADARQLLECVINPPEVVLNQFDKYQRGAQLRRNAGYATRARKELTLSFVASLMEIHPSVARRSRHEIERKAQLFLG</sequence>
<reference evidence="1 2" key="1">
    <citation type="submission" date="2020-08" db="EMBL/GenBank/DDBJ databases">
        <title>Dyella sp. G9 isolated from forest soil.</title>
        <authorList>
            <person name="Fu J."/>
            <person name="Qiu L."/>
        </authorList>
    </citation>
    <scope>NUCLEOTIDE SEQUENCE [LARGE SCALE GENOMIC DNA]</scope>
    <source>
        <strain evidence="1 2">G9</strain>
    </source>
</reference>